<protein>
    <submittedName>
        <fullName evidence="4">GCN5 family acetyltransferase</fullName>
    </submittedName>
</protein>
<dbReference type="HOGENOM" id="CLU_013985_34_4_9"/>
<sequence>MIREAVPKDALGVETLYRLLLPDHPGVEVLPERLNQIAANPDSFLFVCEEDNRVIGTVHLHLCMDALSGNRPFGVIERVIVSPDMQGKGFGAALMRHAEQTAVERGALKIMLSSASRRGEAHLFYAALGYDGEGSKLFKKYL</sequence>
<evidence type="ECO:0000259" key="3">
    <source>
        <dbReference type="PROSITE" id="PS51186"/>
    </source>
</evidence>
<keyword evidence="2" id="KW-0012">Acyltransferase</keyword>
<feature type="domain" description="N-acetyltransferase" evidence="3">
    <location>
        <begin position="1"/>
        <end position="142"/>
    </location>
</feature>
<keyword evidence="1 4" id="KW-0808">Transferase</keyword>
<evidence type="ECO:0000256" key="2">
    <source>
        <dbReference type="ARBA" id="ARBA00023315"/>
    </source>
</evidence>
<dbReference type="PATRIC" id="fig|1333534.5.peg.2015"/>
<dbReference type="AlphaFoldDB" id="A0A0F7FG32"/>
<reference evidence="4 5" key="1">
    <citation type="submission" date="2015-03" db="EMBL/GenBank/DDBJ databases">
        <authorList>
            <person name="Abdul Halim M."/>
        </authorList>
    </citation>
    <scope>NUCLEOTIDE SEQUENCE [LARGE SCALE GENOMIC DNA]</scope>
    <source>
        <strain evidence="4 5">ATCC 35681</strain>
    </source>
</reference>
<dbReference type="PROSITE" id="PS51186">
    <property type="entry name" value="GNAT"/>
    <property type="match status" value="1"/>
</dbReference>
<dbReference type="CDD" id="cd04301">
    <property type="entry name" value="NAT_SF"/>
    <property type="match status" value="1"/>
</dbReference>
<dbReference type="SUPFAM" id="SSF55729">
    <property type="entry name" value="Acyl-CoA N-acyltransferases (Nat)"/>
    <property type="match status" value="1"/>
</dbReference>
<accession>A0A0F7FG32</accession>
<evidence type="ECO:0000313" key="5">
    <source>
        <dbReference type="Proteomes" id="UP000034189"/>
    </source>
</evidence>
<evidence type="ECO:0000313" key="4">
    <source>
        <dbReference type="EMBL" id="AKG37678.1"/>
    </source>
</evidence>
<dbReference type="Gene3D" id="3.40.630.30">
    <property type="match status" value="1"/>
</dbReference>
<gene>
    <name evidence="4" type="ORF">VK70_09195</name>
</gene>
<organism evidence="4 5">
    <name type="scientific">Paenibacillus durus ATCC 35681</name>
    <dbReference type="NCBI Taxonomy" id="1333534"/>
    <lineage>
        <taxon>Bacteria</taxon>
        <taxon>Bacillati</taxon>
        <taxon>Bacillota</taxon>
        <taxon>Bacilli</taxon>
        <taxon>Bacillales</taxon>
        <taxon>Paenibacillaceae</taxon>
        <taxon>Paenibacillus</taxon>
    </lineage>
</organism>
<dbReference type="EMBL" id="CP011114">
    <property type="protein sequence ID" value="AKG37678.1"/>
    <property type="molecule type" value="Genomic_DNA"/>
</dbReference>
<dbReference type="GO" id="GO:0016747">
    <property type="term" value="F:acyltransferase activity, transferring groups other than amino-acyl groups"/>
    <property type="evidence" value="ECO:0007669"/>
    <property type="project" value="InterPro"/>
</dbReference>
<dbReference type="Proteomes" id="UP000034189">
    <property type="component" value="Chromosome"/>
</dbReference>
<proteinExistence type="predicted"/>
<name>A0A0F7FG32_PAEDU</name>
<dbReference type="PANTHER" id="PTHR43877">
    <property type="entry name" value="AMINOALKYLPHOSPHONATE N-ACETYLTRANSFERASE-RELATED-RELATED"/>
    <property type="match status" value="1"/>
</dbReference>
<evidence type="ECO:0000256" key="1">
    <source>
        <dbReference type="ARBA" id="ARBA00022679"/>
    </source>
</evidence>
<reference evidence="4 5" key="2">
    <citation type="journal article" date="2016" name="Genome Announc.">
        <title>Genome Sequence of a Gram-Positive Diazotroph, Paenibacillus durus Type Strain ATCC 35681.</title>
        <authorList>
            <person name="Halim M.A."/>
            <person name="Rahman A.Y."/>
            <person name="Sim K.S."/>
            <person name="Yam H.C."/>
            <person name="Rahim A.A."/>
            <person name="Ghazali A.H."/>
            <person name="Najimudin N."/>
        </authorList>
    </citation>
    <scope>NUCLEOTIDE SEQUENCE [LARGE SCALE GENOMIC DNA]</scope>
    <source>
        <strain evidence="4 5">ATCC 35681</strain>
    </source>
</reference>
<dbReference type="InterPro" id="IPR016181">
    <property type="entry name" value="Acyl_CoA_acyltransferase"/>
</dbReference>
<dbReference type="Pfam" id="PF00583">
    <property type="entry name" value="Acetyltransf_1"/>
    <property type="match status" value="1"/>
</dbReference>
<dbReference type="InterPro" id="IPR050832">
    <property type="entry name" value="Bact_Acetyltransf"/>
</dbReference>
<dbReference type="InterPro" id="IPR000182">
    <property type="entry name" value="GNAT_dom"/>
</dbReference>